<evidence type="ECO:0000313" key="4">
    <source>
        <dbReference type="EMBL" id="WDI30163.1"/>
    </source>
</evidence>
<dbReference type="EMBL" id="CP118166">
    <property type="protein sequence ID" value="WDI30163.1"/>
    <property type="molecule type" value="Genomic_DNA"/>
</dbReference>
<evidence type="ECO:0000259" key="2">
    <source>
        <dbReference type="PROSITE" id="PS50110"/>
    </source>
</evidence>
<accession>A0AAF0CEW3</accession>
<evidence type="ECO:0000259" key="3">
    <source>
        <dbReference type="PROSITE" id="PS50930"/>
    </source>
</evidence>
<sequence length="265" mass="29194">MTETPKLRALLVDDEAAARLALTKRLQAVSVNVEVCGEASNGKDALALIDTLAPNVVFLDVSMPGPTGFDVARKLTGEEAPLVVFLTAYGDRAIEAFETEAIDYVTKPVAADRIERCIQRVLQELEKRRKLNLSTEFLSAIANNETVINQALASVNMLNLNVGGGVARVREEDVLYIEAAGEYACVHTTSETFVVRESLKHFENQLLSDKFYRIHRQTIVNIEKVERVSSDNGVEHKARLTNGKEFPISRRNVTGLKKVLTASPA</sequence>
<dbReference type="InterPro" id="IPR001789">
    <property type="entry name" value="Sig_transdc_resp-reg_receiver"/>
</dbReference>
<dbReference type="SMART" id="SM00850">
    <property type="entry name" value="LytTR"/>
    <property type="match status" value="1"/>
</dbReference>
<proteinExistence type="predicted"/>
<name>A0AAF0CEW3_9PROT</name>
<dbReference type="GO" id="GO:0003677">
    <property type="term" value="F:DNA binding"/>
    <property type="evidence" value="ECO:0007669"/>
    <property type="project" value="UniProtKB-KW"/>
</dbReference>
<evidence type="ECO:0000256" key="1">
    <source>
        <dbReference type="PROSITE-ProRule" id="PRU00169"/>
    </source>
</evidence>
<dbReference type="InterPro" id="IPR046947">
    <property type="entry name" value="LytR-like"/>
</dbReference>
<dbReference type="PROSITE" id="PS50930">
    <property type="entry name" value="HTH_LYTTR"/>
    <property type="match status" value="1"/>
</dbReference>
<keyword evidence="1" id="KW-0597">Phosphoprotein</keyword>
<feature type="modified residue" description="4-aspartylphosphate" evidence="1">
    <location>
        <position position="60"/>
    </location>
</feature>
<keyword evidence="5" id="KW-1185">Reference proteome</keyword>
<protein>
    <submittedName>
        <fullName evidence="4">LytTR family DNA-binding domain-containing protein</fullName>
    </submittedName>
</protein>
<dbReference type="SUPFAM" id="SSF52172">
    <property type="entry name" value="CheY-like"/>
    <property type="match status" value="1"/>
</dbReference>
<reference evidence="4" key="1">
    <citation type="submission" date="2023-02" db="EMBL/GenBank/DDBJ databases">
        <title>Genome sequence of Hyphococcus flavus.</title>
        <authorList>
            <person name="Rong J.-C."/>
            <person name="Zhao Q."/>
            <person name="Yi M."/>
            <person name="Wu J.-Y."/>
        </authorList>
    </citation>
    <scope>NUCLEOTIDE SEQUENCE</scope>
    <source>
        <strain evidence="4">MCCC 1K03223</strain>
    </source>
</reference>
<dbReference type="AlphaFoldDB" id="A0AAF0CEW3"/>
<gene>
    <name evidence="4" type="ORF">PUV54_09345</name>
</gene>
<dbReference type="Gene3D" id="3.40.50.2300">
    <property type="match status" value="1"/>
</dbReference>
<dbReference type="PANTHER" id="PTHR37299">
    <property type="entry name" value="TRANSCRIPTIONAL REGULATOR-RELATED"/>
    <property type="match status" value="1"/>
</dbReference>
<dbReference type="PROSITE" id="PS50110">
    <property type="entry name" value="RESPONSE_REGULATORY"/>
    <property type="match status" value="1"/>
</dbReference>
<feature type="domain" description="HTH LytTR-type" evidence="3">
    <location>
        <begin position="158"/>
        <end position="262"/>
    </location>
</feature>
<keyword evidence="4" id="KW-0238">DNA-binding</keyword>
<dbReference type="InterPro" id="IPR011006">
    <property type="entry name" value="CheY-like_superfamily"/>
</dbReference>
<dbReference type="PANTHER" id="PTHR37299:SF1">
    <property type="entry name" value="STAGE 0 SPORULATION PROTEIN A HOMOLOG"/>
    <property type="match status" value="1"/>
</dbReference>
<dbReference type="Proteomes" id="UP001214043">
    <property type="component" value="Chromosome"/>
</dbReference>
<dbReference type="InterPro" id="IPR007492">
    <property type="entry name" value="LytTR_DNA-bd_dom"/>
</dbReference>
<dbReference type="KEGG" id="hfl:PUV54_09345"/>
<feature type="domain" description="Response regulatory" evidence="2">
    <location>
        <begin position="8"/>
        <end position="122"/>
    </location>
</feature>
<dbReference type="Pfam" id="PF00072">
    <property type="entry name" value="Response_reg"/>
    <property type="match status" value="1"/>
</dbReference>
<evidence type="ECO:0000313" key="5">
    <source>
        <dbReference type="Proteomes" id="UP001214043"/>
    </source>
</evidence>
<dbReference type="Pfam" id="PF04397">
    <property type="entry name" value="LytTR"/>
    <property type="match status" value="1"/>
</dbReference>
<dbReference type="GO" id="GO:0000156">
    <property type="term" value="F:phosphorelay response regulator activity"/>
    <property type="evidence" value="ECO:0007669"/>
    <property type="project" value="InterPro"/>
</dbReference>
<dbReference type="SMART" id="SM00448">
    <property type="entry name" value="REC"/>
    <property type="match status" value="1"/>
</dbReference>
<dbReference type="Gene3D" id="2.40.50.1020">
    <property type="entry name" value="LytTr DNA-binding domain"/>
    <property type="match status" value="1"/>
</dbReference>
<organism evidence="4 5">
    <name type="scientific">Hyphococcus flavus</name>
    <dbReference type="NCBI Taxonomy" id="1866326"/>
    <lineage>
        <taxon>Bacteria</taxon>
        <taxon>Pseudomonadati</taxon>
        <taxon>Pseudomonadota</taxon>
        <taxon>Alphaproteobacteria</taxon>
        <taxon>Parvularculales</taxon>
        <taxon>Parvularculaceae</taxon>
        <taxon>Hyphococcus</taxon>
    </lineage>
</organism>
<dbReference type="RefSeq" id="WP_274491958.1">
    <property type="nucleotide sequence ID" value="NZ_CP118166.1"/>
</dbReference>